<dbReference type="Proteomes" id="UP001516061">
    <property type="component" value="Unassembled WGS sequence"/>
</dbReference>
<evidence type="ECO:0000256" key="3">
    <source>
        <dbReference type="ARBA" id="ARBA00022679"/>
    </source>
</evidence>
<dbReference type="CDD" id="cd16917">
    <property type="entry name" value="HATPase_UhpB-NarQ-NarX-like"/>
    <property type="match status" value="1"/>
</dbReference>
<dbReference type="PANTHER" id="PTHR24421:SF37">
    <property type="entry name" value="SENSOR HISTIDINE KINASE NARS"/>
    <property type="match status" value="1"/>
</dbReference>
<keyword evidence="7" id="KW-0902">Two-component regulatory system</keyword>
<feature type="transmembrane region" description="Helical" evidence="10">
    <location>
        <begin position="48"/>
        <end position="65"/>
    </location>
</feature>
<keyword evidence="2" id="KW-1003">Cell membrane</keyword>
<evidence type="ECO:0000256" key="9">
    <source>
        <dbReference type="SAM" id="MobiDB-lite"/>
    </source>
</evidence>
<proteinExistence type="predicted"/>
<feature type="transmembrane region" description="Helical" evidence="10">
    <location>
        <begin position="21"/>
        <end position="42"/>
    </location>
</feature>
<protein>
    <submittedName>
        <fullName evidence="12">Signal transduction histidine kinase</fullName>
    </submittedName>
</protein>
<sequence length="582" mass="63444">MSLLATLRRRHVDGLALHWQFAAATFAPALLAAALMHWALALPSAPCLAVLATGAVSALSAALLARRVGRALREFAVAAQQLRRSSPLDEINLPLRPISAELRHAGATLRRMVEVWRRRQRELLAQTEALGRRLKLRTHELSTLQDLSIGLASKSELHELIDEALGALEQTMAYTSASVWGRTDRDSGAQVVLMGYRHAAEAQDAAGGEGAAPVPREDLTGMRLSRANLQRYEQIEREGRPIVENRVRQSLLSWLWSWLADDARTSGLYRGTRAWMALPLKSREQVMGVLRVDHVEPDYFDEERMRLLAAVSSQTGLAMRHAQLLAREKDLAVVAERNRIARDLHDAVSQTLFAANVIAGTLSRLAERLDHPDAPALREQAEVLARLNQGALAEMRMLLFELRPDALKSTPLAELLQHAADAMASRGGIELTRRIGREDRLDDAVRVQIYRIVQEALSNIVRHSGASNALLEWRPDPQGRGGRLHIVDDGHGFDMAQARPGHFGLGNMAERAAAIGAAWALQSAPGEGTEIVLDLPGPSRPAWASGAAATSSVSSSLPASAVSPGENVACPASINDNRELEP</sequence>
<comment type="caution">
    <text evidence="12">The sequence shown here is derived from an EMBL/GenBank/DDBJ whole genome shotgun (WGS) entry which is preliminary data.</text>
</comment>
<dbReference type="InterPro" id="IPR003594">
    <property type="entry name" value="HATPase_dom"/>
</dbReference>
<keyword evidence="3" id="KW-0808">Transferase</keyword>
<dbReference type="InterPro" id="IPR036890">
    <property type="entry name" value="HATPase_C_sf"/>
</dbReference>
<evidence type="ECO:0000256" key="5">
    <source>
        <dbReference type="ARBA" id="ARBA00022777"/>
    </source>
</evidence>
<dbReference type="Gene3D" id="1.20.5.1930">
    <property type="match status" value="1"/>
</dbReference>
<evidence type="ECO:0000313" key="12">
    <source>
        <dbReference type="EMBL" id="NRT55935.1"/>
    </source>
</evidence>
<dbReference type="Pfam" id="PF02518">
    <property type="entry name" value="HATPase_c"/>
    <property type="match status" value="1"/>
</dbReference>
<dbReference type="Pfam" id="PF07730">
    <property type="entry name" value="HisKA_3"/>
    <property type="match status" value="1"/>
</dbReference>
<dbReference type="SUPFAM" id="SSF55781">
    <property type="entry name" value="GAF domain-like"/>
    <property type="match status" value="1"/>
</dbReference>
<reference evidence="12 13" key="1">
    <citation type="submission" date="2020-05" db="EMBL/GenBank/DDBJ databases">
        <title>Genomic Encyclopedia of Type Strains, Phase IV (KMG-V): Genome sequencing to study the core and pangenomes of soil and plant-associated prokaryotes.</title>
        <authorList>
            <person name="Whitman W."/>
        </authorList>
    </citation>
    <scope>NUCLEOTIDE SEQUENCE [LARGE SCALE GENOMIC DNA]</scope>
    <source>
        <strain evidence="12 13">C29</strain>
    </source>
</reference>
<dbReference type="InterPro" id="IPR003018">
    <property type="entry name" value="GAF"/>
</dbReference>
<dbReference type="Gene3D" id="3.30.450.40">
    <property type="match status" value="1"/>
</dbReference>
<evidence type="ECO:0000256" key="7">
    <source>
        <dbReference type="ARBA" id="ARBA00023012"/>
    </source>
</evidence>
<evidence type="ECO:0000256" key="1">
    <source>
        <dbReference type="ARBA" id="ARBA00004651"/>
    </source>
</evidence>
<keyword evidence="4 10" id="KW-0812">Transmembrane</keyword>
<evidence type="ECO:0000256" key="8">
    <source>
        <dbReference type="ARBA" id="ARBA00023136"/>
    </source>
</evidence>
<evidence type="ECO:0000256" key="4">
    <source>
        <dbReference type="ARBA" id="ARBA00022692"/>
    </source>
</evidence>
<dbReference type="GO" id="GO:0016301">
    <property type="term" value="F:kinase activity"/>
    <property type="evidence" value="ECO:0007669"/>
    <property type="project" value="UniProtKB-KW"/>
</dbReference>
<keyword evidence="5 12" id="KW-0418">Kinase</keyword>
<dbReference type="PANTHER" id="PTHR24421">
    <property type="entry name" value="NITRATE/NITRITE SENSOR PROTEIN NARX-RELATED"/>
    <property type="match status" value="1"/>
</dbReference>
<dbReference type="InterPro" id="IPR050482">
    <property type="entry name" value="Sensor_HK_TwoCompSys"/>
</dbReference>
<keyword evidence="8 10" id="KW-0472">Membrane</keyword>
<organism evidence="12 13">
    <name type="scientific">Sphaerotilus uruguayifluvii</name>
    <dbReference type="NCBI Taxonomy" id="2735897"/>
    <lineage>
        <taxon>Bacteria</taxon>
        <taxon>Pseudomonadati</taxon>
        <taxon>Pseudomonadota</taxon>
        <taxon>Betaproteobacteria</taxon>
        <taxon>Burkholderiales</taxon>
        <taxon>Sphaerotilaceae</taxon>
        <taxon>Sphaerotilus</taxon>
    </lineage>
</organism>
<dbReference type="RefSeq" id="WP_173804913.1">
    <property type="nucleotide sequence ID" value="NZ_JABSNM010000006.1"/>
</dbReference>
<evidence type="ECO:0000256" key="2">
    <source>
        <dbReference type="ARBA" id="ARBA00022475"/>
    </source>
</evidence>
<keyword evidence="6 10" id="KW-1133">Transmembrane helix</keyword>
<name>A0ABX2G0W8_9BURK</name>
<feature type="region of interest" description="Disordered" evidence="9">
    <location>
        <begin position="554"/>
        <end position="582"/>
    </location>
</feature>
<dbReference type="Gene3D" id="3.30.565.10">
    <property type="entry name" value="Histidine kinase-like ATPase, C-terminal domain"/>
    <property type="match status" value="1"/>
</dbReference>
<feature type="domain" description="GAF" evidence="11">
    <location>
        <begin position="156"/>
        <end position="329"/>
    </location>
</feature>
<dbReference type="InterPro" id="IPR029016">
    <property type="entry name" value="GAF-like_dom_sf"/>
</dbReference>
<evidence type="ECO:0000256" key="10">
    <source>
        <dbReference type="SAM" id="Phobius"/>
    </source>
</evidence>
<keyword evidence="13" id="KW-1185">Reference proteome</keyword>
<evidence type="ECO:0000259" key="11">
    <source>
        <dbReference type="SMART" id="SM00065"/>
    </source>
</evidence>
<comment type="subcellular location">
    <subcellularLocation>
        <location evidence="1">Cell membrane</location>
        <topology evidence="1">Multi-pass membrane protein</topology>
    </subcellularLocation>
</comment>
<dbReference type="SMART" id="SM00065">
    <property type="entry name" value="GAF"/>
    <property type="match status" value="1"/>
</dbReference>
<accession>A0ABX2G0W8</accession>
<gene>
    <name evidence="12" type="ORF">HNQ01_001670</name>
</gene>
<evidence type="ECO:0000256" key="6">
    <source>
        <dbReference type="ARBA" id="ARBA00022989"/>
    </source>
</evidence>
<dbReference type="InterPro" id="IPR011712">
    <property type="entry name" value="Sig_transdc_His_kin_sub3_dim/P"/>
</dbReference>
<evidence type="ECO:0000313" key="13">
    <source>
        <dbReference type="Proteomes" id="UP001516061"/>
    </source>
</evidence>
<dbReference type="SUPFAM" id="SSF55874">
    <property type="entry name" value="ATPase domain of HSP90 chaperone/DNA topoisomerase II/histidine kinase"/>
    <property type="match status" value="1"/>
</dbReference>
<dbReference type="EMBL" id="JABSNM010000006">
    <property type="protein sequence ID" value="NRT55935.1"/>
    <property type="molecule type" value="Genomic_DNA"/>
</dbReference>
<dbReference type="Pfam" id="PF13185">
    <property type="entry name" value="GAF_2"/>
    <property type="match status" value="1"/>
</dbReference>
<feature type="compositionally biased region" description="Low complexity" evidence="9">
    <location>
        <begin position="554"/>
        <end position="565"/>
    </location>
</feature>